<evidence type="ECO:0000256" key="5">
    <source>
        <dbReference type="ARBA" id="ARBA00023242"/>
    </source>
</evidence>
<proteinExistence type="predicted"/>
<dbReference type="InterPro" id="IPR013180">
    <property type="entry name" value="CTNNBL1_N"/>
</dbReference>
<feature type="domain" description="Beta-catenin-like protein 1 N-terminal" evidence="7">
    <location>
        <begin position="98"/>
        <end position="210"/>
    </location>
</feature>
<dbReference type="InterPro" id="IPR016024">
    <property type="entry name" value="ARM-type_fold"/>
</dbReference>
<dbReference type="GO" id="GO:0005681">
    <property type="term" value="C:spliceosomal complex"/>
    <property type="evidence" value="ECO:0007669"/>
    <property type="project" value="TreeGrafter"/>
</dbReference>
<evidence type="ECO:0000313" key="8">
    <source>
        <dbReference type="EMBL" id="KAJ7228618.1"/>
    </source>
</evidence>
<dbReference type="SUPFAM" id="SSF48371">
    <property type="entry name" value="ARM repeat"/>
    <property type="match status" value="1"/>
</dbReference>
<dbReference type="EMBL" id="JARJCW010000002">
    <property type="protein sequence ID" value="KAJ7228618.1"/>
    <property type="molecule type" value="Genomic_DNA"/>
</dbReference>
<feature type="region of interest" description="Disordered" evidence="6">
    <location>
        <begin position="1"/>
        <end position="25"/>
    </location>
</feature>
<evidence type="ECO:0000259" key="7">
    <source>
        <dbReference type="SMART" id="SM01156"/>
    </source>
</evidence>
<dbReference type="Pfam" id="PF08216">
    <property type="entry name" value="CTNNBL"/>
    <property type="match status" value="1"/>
</dbReference>
<keyword evidence="3" id="KW-0677">Repeat</keyword>
<evidence type="ECO:0000256" key="6">
    <source>
        <dbReference type="SAM" id="MobiDB-lite"/>
    </source>
</evidence>
<dbReference type="GO" id="GO:0010467">
    <property type="term" value="P:gene expression"/>
    <property type="evidence" value="ECO:0007669"/>
    <property type="project" value="UniProtKB-ARBA"/>
</dbReference>
<dbReference type="AlphaFoldDB" id="A0AAD6YT91"/>
<evidence type="ECO:0000256" key="4">
    <source>
        <dbReference type="ARBA" id="ARBA00023054"/>
    </source>
</evidence>
<evidence type="ECO:0000256" key="2">
    <source>
        <dbReference type="ARBA" id="ARBA00022553"/>
    </source>
</evidence>
<dbReference type="PANTHER" id="PTHR14978">
    <property type="entry name" value="BETA-CATENIN-LIKE PROTEIN 1 NUCLEAR ASSOCIATED PROTEIN"/>
    <property type="match status" value="1"/>
</dbReference>
<protein>
    <submittedName>
        <fullName evidence="8">Catenin-beta-like protein</fullName>
    </submittedName>
</protein>
<dbReference type="InterPro" id="IPR011989">
    <property type="entry name" value="ARM-like"/>
</dbReference>
<sequence>MNIDELFKVPKLPAGKRKQLPENPSLEMLKKMKMDTDAPPVPGSSAVTNGKGKRAVTLEELPEEDDPMEGPSSDFAPGGDADYFAEEDNEGRFYGGGLTSEQKEILNIFDSAGGEGQQDDPDALSITSIRRMLLRFERAVNKNQDQRSKHPNDPTKFIDSEADLDSAIKALLPLAQAPVLAYPELVRSGAVSLLIGLLSHENADIVIDVVEVVHELTDEDIGNEADEDEDAQRSPEEALKVLIEGLLENSILELLVDNLARLNEAEDSDRQGVFHVMGIFENILGFNPELSTQLVAKTDILRWLLTRIQSKVHDENRGYAAELLPILLQNNRANRLELGKRDGVETCLKVLSQFRRRDPVDVDETEFMENVFDTLCSALGEEAIKAQFLAAEGPDLMVLMLKEKRQARSRAIKTLDYALSGSAGTAACEAFIAALGLKTLFSALMGKASKKQKNSGATLASEDTAHILGILSSLFSNIPSESPARIRLLAKFVEGNYEKVDKLLEIRENASSRLKLITDTEQNLQTEGEEVTEADEDTWYLRRLDGGLFTLQTVDYILAWIAMEDDGIRAHVLQMLDRKSLAMEDIIQTLRTFYDNVDDEPDPAPSTGGAEERAPSQKEILAALIAAL</sequence>
<comment type="subcellular location">
    <subcellularLocation>
        <location evidence="1">Nucleus</location>
    </subcellularLocation>
</comment>
<dbReference type="InterPro" id="IPR039678">
    <property type="entry name" value="CTNNBL1"/>
</dbReference>
<feature type="region of interest" description="Disordered" evidence="6">
    <location>
        <begin position="596"/>
        <end position="615"/>
    </location>
</feature>
<comment type="caution">
    <text evidence="8">The sequence shown here is derived from an EMBL/GenBank/DDBJ whole genome shotgun (WGS) entry which is preliminary data.</text>
</comment>
<evidence type="ECO:0000313" key="9">
    <source>
        <dbReference type="Proteomes" id="UP001219525"/>
    </source>
</evidence>
<dbReference type="PANTHER" id="PTHR14978:SF0">
    <property type="entry name" value="BETA-CATENIN-LIKE PROTEIN 1"/>
    <property type="match status" value="1"/>
</dbReference>
<name>A0AAD6YT91_9AGAR</name>
<keyword evidence="9" id="KW-1185">Reference proteome</keyword>
<organism evidence="8 9">
    <name type="scientific">Mycena pura</name>
    <dbReference type="NCBI Taxonomy" id="153505"/>
    <lineage>
        <taxon>Eukaryota</taxon>
        <taxon>Fungi</taxon>
        <taxon>Dikarya</taxon>
        <taxon>Basidiomycota</taxon>
        <taxon>Agaricomycotina</taxon>
        <taxon>Agaricomycetes</taxon>
        <taxon>Agaricomycetidae</taxon>
        <taxon>Agaricales</taxon>
        <taxon>Marasmiineae</taxon>
        <taxon>Mycenaceae</taxon>
        <taxon>Mycena</taxon>
    </lineage>
</organism>
<accession>A0AAD6YT91</accession>
<evidence type="ECO:0000256" key="1">
    <source>
        <dbReference type="ARBA" id="ARBA00004123"/>
    </source>
</evidence>
<keyword evidence="2" id="KW-0597">Phosphoprotein</keyword>
<dbReference type="Gene3D" id="1.25.10.10">
    <property type="entry name" value="Leucine-rich Repeat Variant"/>
    <property type="match status" value="1"/>
</dbReference>
<dbReference type="SMART" id="SM01156">
    <property type="entry name" value="DUF1716"/>
    <property type="match status" value="1"/>
</dbReference>
<keyword evidence="4" id="KW-0175">Coiled coil</keyword>
<reference evidence="8" key="1">
    <citation type="submission" date="2023-03" db="EMBL/GenBank/DDBJ databases">
        <title>Massive genome expansion in bonnet fungi (Mycena s.s.) driven by repeated elements and novel gene families across ecological guilds.</title>
        <authorList>
            <consortium name="Lawrence Berkeley National Laboratory"/>
            <person name="Harder C.B."/>
            <person name="Miyauchi S."/>
            <person name="Viragh M."/>
            <person name="Kuo A."/>
            <person name="Thoen E."/>
            <person name="Andreopoulos B."/>
            <person name="Lu D."/>
            <person name="Skrede I."/>
            <person name="Drula E."/>
            <person name="Henrissat B."/>
            <person name="Morin E."/>
            <person name="Kohler A."/>
            <person name="Barry K."/>
            <person name="LaButti K."/>
            <person name="Morin E."/>
            <person name="Salamov A."/>
            <person name="Lipzen A."/>
            <person name="Mereny Z."/>
            <person name="Hegedus B."/>
            <person name="Baldrian P."/>
            <person name="Stursova M."/>
            <person name="Weitz H."/>
            <person name="Taylor A."/>
            <person name="Grigoriev I.V."/>
            <person name="Nagy L.G."/>
            <person name="Martin F."/>
            <person name="Kauserud H."/>
        </authorList>
    </citation>
    <scope>NUCLEOTIDE SEQUENCE</scope>
    <source>
        <strain evidence="8">9144</strain>
    </source>
</reference>
<evidence type="ECO:0000256" key="3">
    <source>
        <dbReference type="ARBA" id="ARBA00022737"/>
    </source>
</evidence>
<dbReference type="FunFam" id="1.25.10.10:FF:001136">
    <property type="entry name" value="Beta-catenin-like protein 1"/>
    <property type="match status" value="1"/>
</dbReference>
<feature type="non-terminal residue" evidence="8">
    <location>
        <position position="1"/>
    </location>
</feature>
<gene>
    <name evidence="8" type="ORF">GGX14DRAFT_613949</name>
</gene>
<keyword evidence="5" id="KW-0539">Nucleus</keyword>
<dbReference type="Proteomes" id="UP001219525">
    <property type="component" value="Unassembled WGS sequence"/>
</dbReference>